<dbReference type="NCBIfam" id="NF033450">
    <property type="entry name" value="BREX_PglZ_1_B"/>
    <property type="match status" value="1"/>
</dbReference>
<dbReference type="Proteomes" id="UP000593765">
    <property type="component" value="Chromosome"/>
</dbReference>
<accession>A0A7M2WV66</accession>
<dbReference type="RefSeq" id="WP_206292410.1">
    <property type="nucleotide sequence ID" value="NZ_CP063458.1"/>
</dbReference>
<protein>
    <submittedName>
        <fullName evidence="1">BREX-1 system phosphatase PglZ type B</fullName>
    </submittedName>
</protein>
<gene>
    <name evidence="1" type="primary">pglZ</name>
    <name evidence="1" type="ORF">IPV69_24760</name>
</gene>
<dbReference type="KEGG" id="hbs:IPV69_24760"/>
<evidence type="ECO:0000313" key="2">
    <source>
        <dbReference type="Proteomes" id="UP000593765"/>
    </source>
</evidence>
<evidence type="ECO:0000313" key="1">
    <source>
        <dbReference type="EMBL" id="QOV89375.1"/>
    </source>
</evidence>
<reference evidence="1 2" key="1">
    <citation type="submission" date="2020-10" db="EMBL/GenBank/DDBJ databases">
        <title>Wide distribution of Phycisphaera-like planctomycetes from WD2101 soil group in peatlands and genome analysis of the first cultivated representative.</title>
        <authorList>
            <person name="Dedysh S.N."/>
            <person name="Beletsky A.V."/>
            <person name="Ivanova A."/>
            <person name="Kulichevskaya I.S."/>
            <person name="Suzina N.E."/>
            <person name="Philippov D.A."/>
            <person name="Rakitin A.L."/>
            <person name="Mardanov A.V."/>
            <person name="Ravin N.V."/>
        </authorList>
    </citation>
    <scope>NUCLEOTIDE SEQUENCE [LARGE SCALE GENOMIC DNA]</scope>
    <source>
        <strain evidence="1 2">M1803</strain>
    </source>
</reference>
<dbReference type="AlphaFoldDB" id="A0A7M2WV66"/>
<organism evidence="1 2">
    <name type="scientific">Humisphaera borealis</name>
    <dbReference type="NCBI Taxonomy" id="2807512"/>
    <lineage>
        <taxon>Bacteria</taxon>
        <taxon>Pseudomonadati</taxon>
        <taxon>Planctomycetota</taxon>
        <taxon>Phycisphaerae</taxon>
        <taxon>Tepidisphaerales</taxon>
        <taxon>Tepidisphaeraceae</taxon>
        <taxon>Humisphaera</taxon>
    </lineage>
</organism>
<sequence>MIPISQKPSTLIEAVQASLESAARHAPGEVAPTAILWPDADGQWLPLIPQLRALMPHLLVLGDYEPDQRIGPAIWLRCVIERALPEVPLPDRAVPVVYLPGVGRQTLRSIEDCPDPVVPLVELQYRGAVWCQRNGKDWTVEAFLVSEDSSMELDVAKDSQTRRAMLGALAQLAVTPLSRLRAKRLEAEDFDKLMIEDTPRNLLEWMSDPRGARERWDQGQWSAFRSRCKADYKFDPENDGELVAGERLGMREVEWLGVWQRFVEAPALYPGMPDLLRKAKPSGLVFVKETWPSLNDDAERALRKALSQLTSKNPSEARATVANLESEHGVRRQWVWAKLGQSPLAKALAHLAALVTRTAVGLGGDTPQAMADLYAQGGYLADDAVLRALAEVKSAEDCEAVSAATRAIYLSWVQDAAEHFQKVVAATPLPARGNGRDPVVEADTGTCILFVDGLRFDLGRRLAALAEDRKLRVGDGRRWAAVPTVTATAKPAVSPVAGQIIGHRLGEDFAPETADVGQPATTDRIRKLMAAAGYQCLGASEVGKPQDGAGRAWTEYGEFDSLGHNLQVKLANRIDEQLELLVERIDALLAAGWRQVRVVTDHGWLLVPGGLPNTPLPKYLTESRWSRCATVKAGSHVSVPTAGWYWNPTEIFAFGAGVSCFSKGHEYTHGGLSVQECVIPDLMFSSDIGTAGISANITAVQWLGMRCRVTVEPAGVSAKADVRTKVGDAGSSIVTPKAVDTEGKVGLLVEDESLEGTTVSVVLLDASGHVVAKRATSVGGEE</sequence>
<name>A0A7M2WV66_9BACT</name>
<dbReference type="EMBL" id="CP063458">
    <property type="protein sequence ID" value="QOV89375.1"/>
    <property type="molecule type" value="Genomic_DNA"/>
</dbReference>
<proteinExistence type="predicted"/>
<keyword evidence="2" id="KW-1185">Reference proteome</keyword>